<organism evidence="1 2">
    <name type="scientific">Paramecium octaurelia</name>
    <dbReference type="NCBI Taxonomy" id="43137"/>
    <lineage>
        <taxon>Eukaryota</taxon>
        <taxon>Sar</taxon>
        <taxon>Alveolata</taxon>
        <taxon>Ciliophora</taxon>
        <taxon>Intramacronucleata</taxon>
        <taxon>Oligohymenophorea</taxon>
        <taxon>Peniculida</taxon>
        <taxon>Parameciidae</taxon>
        <taxon>Paramecium</taxon>
    </lineage>
</organism>
<proteinExistence type="predicted"/>
<sequence>MVDFRRNQFLNQGLQTEFTIQSEHGNKLVSVGSQLKNLNNIEKNRYLKPDSSYEECSGESSVICDQYQQKCLSIEQVQQMVIDTSINQAIKLEPKALQKNNRVDQEWESQKSIIIWNVDEHAIDQINLNEFFIDQY</sequence>
<dbReference type="EMBL" id="CAJJDP010000024">
    <property type="protein sequence ID" value="CAD8151178.1"/>
    <property type="molecule type" value="Genomic_DNA"/>
</dbReference>
<evidence type="ECO:0000313" key="1">
    <source>
        <dbReference type="EMBL" id="CAD8151178.1"/>
    </source>
</evidence>
<accession>A0A8S1TGY2</accession>
<dbReference type="OMA" id="EFFIDQY"/>
<comment type="caution">
    <text evidence="1">The sequence shown here is derived from an EMBL/GenBank/DDBJ whole genome shotgun (WGS) entry which is preliminary data.</text>
</comment>
<dbReference type="OrthoDB" id="296278at2759"/>
<name>A0A8S1TGY2_PAROT</name>
<dbReference type="AlphaFoldDB" id="A0A8S1TGY2"/>
<evidence type="ECO:0000313" key="2">
    <source>
        <dbReference type="Proteomes" id="UP000683925"/>
    </source>
</evidence>
<dbReference type="Proteomes" id="UP000683925">
    <property type="component" value="Unassembled WGS sequence"/>
</dbReference>
<reference evidence="1" key="1">
    <citation type="submission" date="2021-01" db="EMBL/GenBank/DDBJ databases">
        <authorList>
            <consortium name="Genoscope - CEA"/>
            <person name="William W."/>
        </authorList>
    </citation>
    <scope>NUCLEOTIDE SEQUENCE</scope>
</reference>
<protein>
    <submittedName>
        <fullName evidence="1">Uncharacterized protein</fullName>
    </submittedName>
</protein>
<gene>
    <name evidence="1" type="ORF">POCTA_138.1.T0240334</name>
</gene>
<keyword evidence="2" id="KW-1185">Reference proteome</keyword>